<protein>
    <submittedName>
        <fullName evidence="1">Uncharacterized protein</fullName>
    </submittedName>
</protein>
<evidence type="ECO:0000313" key="2">
    <source>
        <dbReference type="Proteomes" id="UP000735302"/>
    </source>
</evidence>
<sequence length="95" mass="10351">MIIAQENIILLASINQLQSKMASQAISKTTMTVGQSGLTITATEHSTGRVTIIAYPINGNPELRVASVRTCETSVYQGFSERRRNLYIVASGCFQ</sequence>
<gene>
    <name evidence="1" type="ORF">PoB_002370300</name>
</gene>
<name>A0AAV3ZRN0_9GAST</name>
<evidence type="ECO:0000313" key="1">
    <source>
        <dbReference type="EMBL" id="GFN97197.1"/>
    </source>
</evidence>
<dbReference type="EMBL" id="BLXT01002742">
    <property type="protein sequence ID" value="GFN97197.1"/>
    <property type="molecule type" value="Genomic_DNA"/>
</dbReference>
<organism evidence="1 2">
    <name type="scientific">Plakobranchus ocellatus</name>
    <dbReference type="NCBI Taxonomy" id="259542"/>
    <lineage>
        <taxon>Eukaryota</taxon>
        <taxon>Metazoa</taxon>
        <taxon>Spiralia</taxon>
        <taxon>Lophotrochozoa</taxon>
        <taxon>Mollusca</taxon>
        <taxon>Gastropoda</taxon>
        <taxon>Heterobranchia</taxon>
        <taxon>Euthyneura</taxon>
        <taxon>Panpulmonata</taxon>
        <taxon>Sacoglossa</taxon>
        <taxon>Placobranchoidea</taxon>
        <taxon>Plakobranchidae</taxon>
        <taxon>Plakobranchus</taxon>
    </lineage>
</organism>
<proteinExistence type="predicted"/>
<accession>A0AAV3ZRN0</accession>
<comment type="caution">
    <text evidence="1">The sequence shown here is derived from an EMBL/GenBank/DDBJ whole genome shotgun (WGS) entry which is preliminary data.</text>
</comment>
<dbReference type="Proteomes" id="UP000735302">
    <property type="component" value="Unassembled WGS sequence"/>
</dbReference>
<dbReference type="AlphaFoldDB" id="A0AAV3ZRN0"/>
<reference evidence="1 2" key="1">
    <citation type="journal article" date="2021" name="Elife">
        <title>Chloroplast acquisition without the gene transfer in kleptoplastic sea slugs, Plakobranchus ocellatus.</title>
        <authorList>
            <person name="Maeda T."/>
            <person name="Takahashi S."/>
            <person name="Yoshida T."/>
            <person name="Shimamura S."/>
            <person name="Takaki Y."/>
            <person name="Nagai Y."/>
            <person name="Toyoda A."/>
            <person name="Suzuki Y."/>
            <person name="Arimoto A."/>
            <person name="Ishii H."/>
            <person name="Satoh N."/>
            <person name="Nishiyama T."/>
            <person name="Hasebe M."/>
            <person name="Maruyama T."/>
            <person name="Minagawa J."/>
            <person name="Obokata J."/>
            <person name="Shigenobu S."/>
        </authorList>
    </citation>
    <scope>NUCLEOTIDE SEQUENCE [LARGE SCALE GENOMIC DNA]</scope>
</reference>
<keyword evidence="2" id="KW-1185">Reference proteome</keyword>